<dbReference type="AlphaFoldDB" id="A0A1Y2J592"/>
<sequence length="160" mass="17488">MQITAATHGHPEPESCDPGNVWRINDIPATFAVRQPSLGCDRSSLPDNGLHCTAQSRLRAVSRRRTGVDGLLRMTAVAARTVGSSTGVRQIAASQRLLASRTASNRLRTSLTQCSDADGIRPHDSHHCSAMYKARKRAEVCIHEALTSPLDSERDRVHRL</sequence>
<dbReference type="Proteomes" id="UP000193067">
    <property type="component" value="Unassembled WGS sequence"/>
</dbReference>
<dbReference type="EMBL" id="KZ084086">
    <property type="protein sequence ID" value="OSD08580.1"/>
    <property type="molecule type" value="Genomic_DNA"/>
</dbReference>
<reference evidence="1 2" key="1">
    <citation type="journal article" date="2015" name="Biotechnol. Biofuels">
        <title>Enhanced degradation of softwood versus hardwood by the white-rot fungus Pycnoporus coccineus.</title>
        <authorList>
            <person name="Couturier M."/>
            <person name="Navarro D."/>
            <person name="Chevret D."/>
            <person name="Henrissat B."/>
            <person name="Piumi F."/>
            <person name="Ruiz-Duenas F.J."/>
            <person name="Martinez A.T."/>
            <person name="Grigoriev I.V."/>
            <person name="Riley R."/>
            <person name="Lipzen A."/>
            <person name="Berrin J.G."/>
            <person name="Master E.R."/>
            <person name="Rosso M.N."/>
        </authorList>
    </citation>
    <scope>NUCLEOTIDE SEQUENCE [LARGE SCALE GENOMIC DNA]</scope>
    <source>
        <strain evidence="1 2">BRFM310</strain>
    </source>
</reference>
<keyword evidence="2" id="KW-1185">Reference proteome</keyword>
<evidence type="ECO:0000313" key="2">
    <source>
        <dbReference type="Proteomes" id="UP000193067"/>
    </source>
</evidence>
<organism evidence="1 2">
    <name type="scientific">Trametes coccinea (strain BRFM310)</name>
    <name type="common">Pycnoporus coccineus</name>
    <dbReference type="NCBI Taxonomy" id="1353009"/>
    <lineage>
        <taxon>Eukaryota</taxon>
        <taxon>Fungi</taxon>
        <taxon>Dikarya</taxon>
        <taxon>Basidiomycota</taxon>
        <taxon>Agaricomycotina</taxon>
        <taxon>Agaricomycetes</taxon>
        <taxon>Polyporales</taxon>
        <taxon>Polyporaceae</taxon>
        <taxon>Trametes</taxon>
    </lineage>
</organism>
<accession>A0A1Y2J592</accession>
<gene>
    <name evidence="1" type="ORF">PYCCODRAFT_33298</name>
</gene>
<evidence type="ECO:0000313" key="1">
    <source>
        <dbReference type="EMBL" id="OSD08580.1"/>
    </source>
</evidence>
<name>A0A1Y2J592_TRAC3</name>
<protein>
    <submittedName>
        <fullName evidence="1">Uncharacterized protein</fullName>
    </submittedName>
</protein>
<proteinExistence type="predicted"/>